<reference evidence="2" key="1">
    <citation type="submission" date="2016-10" db="EMBL/GenBank/DDBJ databases">
        <authorList>
            <person name="Varghese N."/>
            <person name="Submissions S."/>
        </authorList>
    </citation>
    <scope>NUCLEOTIDE SEQUENCE [LARGE SCALE GENOMIC DNA]</scope>
    <source>
        <strain evidence="2">DSM 44437</strain>
    </source>
</reference>
<keyword evidence="2" id="KW-1185">Reference proteome</keyword>
<dbReference type="Proteomes" id="UP000199503">
    <property type="component" value="Unassembled WGS sequence"/>
</dbReference>
<evidence type="ECO:0000313" key="2">
    <source>
        <dbReference type="Proteomes" id="UP000199503"/>
    </source>
</evidence>
<sequence>MNTIPFPTPSWWKNFPPAWMKEDVKEVFRYVAPGQAYAREANDACFFVWVYFGDGRPAESVGDDVDSATQVLIERGYLAEAERITLTRDCGEPFPAHRLVFTPAGSQLHEQLSKED</sequence>
<dbReference type="STRING" id="65499.SAMN04488000_115150"/>
<dbReference type="EMBL" id="FOFV01000015">
    <property type="protein sequence ID" value="SES06629.1"/>
    <property type="molecule type" value="Genomic_DNA"/>
</dbReference>
<evidence type="ECO:0000313" key="1">
    <source>
        <dbReference type="EMBL" id="SES06629.1"/>
    </source>
</evidence>
<gene>
    <name evidence="1" type="ORF">SAMN04488000_115150</name>
</gene>
<dbReference type="AlphaFoldDB" id="A0A1H9UB95"/>
<organism evidence="1 2">
    <name type="scientific">Lentzea albida</name>
    <dbReference type="NCBI Taxonomy" id="65499"/>
    <lineage>
        <taxon>Bacteria</taxon>
        <taxon>Bacillati</taxon>
        <taxon>Actinomycetota</taxon>
        <taxon>Actinomycetes</taxon>
        <taxon>Pseudonocardiales</taxon>
        <taxon>Pseudonocardiaceae</taxon>
        <taxon>Lentzea</taxon>
    </lineage>
</organism>
<dbReference type="RefSeq" id="WP_089922165.1">
    <property type="nucleotide sequence ID" value="NZ_FOFV01000015.1"/>
</dbReference>
<protein>
    <submittedName>
        <fullName evidence="1">Uncharacterized protein</fullName>
    </submittedName>
</protein>
<name>A0A1H9UB95_9PSEU</name>
<accession>A0A1H9UB95</accession>
<dbReference type="OrthoDB" id="3687824at2"/>
<proteinExistence type="predicted"/>